<dbReference type="Pfam" id="PF06990">
    <property type="entry name" value="Gal-3-0_sulfotr"/>
    <property type="match status" value="1"/>
</dbReference>
<dbReference type="GO" id="GO:0001733">
    <property type="term" value="F:galactosylceramide sulfotransferase activity"/>
    <property type="evidence" value="ECO:0007669"/>
    <property type="project" value="InterPro"/>
</dbReference>
<keyword evidence="6" id="KW-1133">Transmembrane helix</keyword>
<evidence type="ECO:0000313" key="12">
    <source>
        <dbReference type="Proteomes" id="UP001283361"/>
    </source>
</evidence>
<evidence type="ECO:0000256" key="1">
    <source>
        <dbReference type="ARBA" id="ARBA00004323"/>
    </source>
</evidence>
<dbReference type="Gene3D" id="3.40.50.300">
    <property type="entry name" value="P-loop containing nucleotide triphosphate hydrolases"/>
    <property type="match status" value="1"/>
</dbReference>
<keyword evidence="12" id="KW-1185">Reference proteome</keyword>
<dbReference type="PANTHER" id="PTHR14647">
    <property type="entry name" value="GALACTOSE-3-O-SULFOTRANSFERASE"/>
    <property type="match status" value="1"/>
</dbReference>
<sequence>LCFALSLVAVVVILHLCWVSYVDRPGDTLPLRTLQLWRNASCLECLRPMPARTGPQGSDHQARCPVPKYGAFPETRQVVFAKVHKARQLHTVQNILLRFAMARNLSVLLPNHKATINQASPYIDRNAVVPHPEGKTMFDILCNHVVYDEKEISKYFPESAARVAIIREPMSQALSALVYFATRFPTRELWRGLSKHPDDPVNGFLNHPEDFSSETSQTNLEEFFVNNRMSVDLGLDLLDFKSSKQNQSKIRSFLKRLEEEFDLVLISDYFDESIILLRRYLHWSMKDIVYLRVNTANRTQNNSVWNRTLNLTATTVSTFRRWAIYDYELYEHFLPIFFKKLKSECSFHEELNAFRLILKDVVTYCSNATAAKPHLLVPEGAWNGEFTVSSSDCRLMAAPEEDLVEVVRQTQRRRRAEFFRESRRPTLESGMSTRLWEENSLHLHFISHTGEWHEYPTMVRKQSSPTSATLESGRSTRLWEENSLHLHQPHWRVA</sequence>
<keyword evidence="8" id="KW-0472">Membrane</keyword>
<keyword evidence="9" id="KW-0325">Glycoprotein</keyword>
<dbReference type="InterPro" id="IPR009729">
    <property type="entry name" value="Gal-3-0_sulfotransfrase"/>
</dbReference>
<dbReference type="Proteomes" id="UP001283361">
    <property type="component" value="Unassembled WGS sequence"/>
</dbReference>
<evidence type="ECO:0000256" key="7">
    <source>
        <dbReference type="ARBA" id="ARBA00023034"/>
    </source>
</evidence>
<organism evidence="11 12">
    <name type="scientific">Elysia crispata</name>
    <name type="common">lettuce slug</name>
    <dbReference type="NCBI Taxonomy" id="231223"/>
    <lineage>
        <taxon>Eukaryota</taxon>
        <taxon>Metazoa</taxon>
        <taxon>Spiralia</taxon>
        <taxon>Lophotrochozoa</taxon>
        <taxon>Mollusca</taxon>
        <taxon>Gastropoda</taxon>
        <taxon>Heterobranchia</taxon>
        <taxon>Euthyneura</taxon>
        <taxon>Panpulmonata</taxon>
        <taxon>Sacoglossa</taxon>
        <taxon>Placobranchoidea</taxon>
        <taxon>Plakobranchidae</taxon>
        <taxon>Elysia</taxon>
    </lineage>
</organism>
<evidence type="ECO:0008006" key="13">
    <source>
        <dbReference type="Google" id="ProtNLM"/>
    </source>
</evidence>
<name>A0AAE1AM53_9GAST</name>
<evidence type="ECO:0000256" key="8">
    <source>
        <dbReference type="ARBA" id="ARBA00023136"/>
    </source>
</evidence>
<evidence type="ECO:0000313" key="11">
    <source>
        <dbReference type="EMBL" id="KAK3790218.1"/>
    </source>
</evidence>
<feature type="non-terminal residue" evidence="11">
    <location>
        <position position="1"/>
    </location>
</feature>
<dbReference type="EMBL" id="JAWDGP010001554">
    <property type="protein sequence ID" value="KAK3790218.1"/>
    <property type="molecule type" value="Genomic_DNA"/>
</dbReference>
<evidence type="ECO:0000256" key="2">
    <source>
        <dbReference type="ARBA" id="ARBA00008124"/>
    </source>
</evidence>
<dbReference type="InterPro" id="IPR027417">
    <property type="entry name" value="P-loop_NTPase"/>
</dbReference>
<feature type="signal peptide" evidence="10">
    <location>
        <begin position="1"/>
        <end position="19"/>
    </location>
</feature>
<evidence type="ECO:0000256" key="4">
    <source>
        <dbReference type="ARBA" id="ARBA00022692"/>
    </source>
</evidence>
<feature type="chain" id="PRO_5042268928" description="Galactose-3-O-sulfotransferase 3" evidence="10">
    <location>
        <begin position="20"/>
        <end position="494"/>
    </location>
</feature>
<dbReference type="PANTHER" id="PTHR14647:SF87">
    <property type="entry name" value="PUTATIVE-RELATED"/>
    <property type="match status" value="1"/>
</dbReference>
<comment type="subcellular location">
    <subcellularLocation>
        <location evidence="1">Golgi apparatus membrane</location>
        <topology evidence="1">Single-pass type II membrane protein</topology>
    </subcellularLocation>
</comment>
<dbReference type="GO" id="GO:0000139">
    <property type="term" value="C:Golgi membrane"/>
    <property type="evidence" value="ECO:0007669"/>
    <property type="project" value="UniProtKB-SubCell"/>
</dbReference>
<evidence type="ECO:0000256" key="3">
    <source>
        <dbReference type="ARBA" id="ARBA00022679"/>
    </source>
</evidence>
<evidence type="ECO:0000256" key="5">
    <source>
        <dbReference type="ARBA" id="ARBA00022968"/>
    </source>
</evidence>
<keyword evidence="4" id="KW-0812">Transmembrane</keyword>
<keyword evidence="3" id="KW-0808">Transferase</keyword>
<accession>A0AAE1AM53</accession>
<reference evidence="11" key="1">
    <citation type="journal article" date="2023" name="G3 (Bethesda)">
        <title>A reference genome for the long-term kleptoplast-retaining sea slug Elysia crispata morphotype clarki.</title>
        <authorList>
            <person name="Eastman K.E."/>
            <person name="Pendleton A.L."/>
            <person name="Shaikh M.A."/>
            <person name="Suttiyut T."/>
            <person name="Ogas R."/>
            <person name="Tomko P."/>
            <person name="Gavelis G."/>
            <person name="Widhalm J.R."/>
            <person name="Wisecaver J.H."/>
        </authorList>
    </citation>
    <scope>NUCLEOTIDE SEQUENCE</scope>
    <source>
        <strain evidence="11">ECLA1</strain>
    </source>
</reference>
<evidence type="ECO:0000256" key="6">
    <source>
        <dbReference type="ARBA" id="ARBA00022989"/>
    </source>
</evidence>
<evidence type="ECO:0000256" key="9">
    <source>
        <dbReference type="ARBA" id="ARBA00023180"/>
    </source>
</evidence>
<comment type="similarity">
    <text evidence="2">Belongs to the galactose-3-O-sulfotransferase family.</text>
</comment>
<comment type="caution">
    <text evidence="11">The sequence shown here is derived from an EMBL/GenBank/DDBJ whole genome shotgun (WGS) entry which is preliminary data.</text>
</comment>
<keyword evidence="10" id="KW-0732">Signal</keyword>
<dbReference type="GO" id="GO:0009247">
    <property type="term" value="P:glycolipid biosynthetic process"/>
    <property type="evidence" value="ECO:0007669"/>
    <property type="project" value="InterPro"/>
</dbReference>
<proteinExistence type="inferred from homology"/>
<evidence type="ECO:0000256" key="10">
    <source>
        <dbReference type="SAM" id="SignalP"/>
    </source>
</evidence>
<protein>
    <recommendedName>
        <fullName evidence="13">Galactose-3-O-sulfotransferase 3</fullName>
    </recommendedName>
</protein>
<gene>
    <name evidence="11" type="ORF">RRG08_051503</name>
</gene>
<keyword evidence="5" id="KW-0735">Signal-anchor</keyword>
<keyword evidence="7" id="KW-0333">Golgi apparatus</keyword>
<dbReference type="AlphaFoldDB" id="A0AAE1AM53"/>